<gene>
    <name evidence="1" type="ORF">CS063_12015</name>
</gene>
<dbReference type="EMBL" id="PEDL01000013">
    <property type="protein sequence ID" value="PHV70197.1"/>
    <property type="molecule type" value="Genomic_DNA"/>
</dbReference>
<proteinExistence type="predicted"/>
<comment type="caution">
    <text evidence="1">The sequence shown here is derived from an EMBL/GenBank/DDBJ whole genome shotgun (WGS) entry which is preliminary data.</text>
</comment>
<sequence>MNGAKVLNRLLQLFVLFNLILCVINISKHVNAYVLSAKRIENIQAICESKGIILKTQLPRAYTPKKAGTILVKEMSAEESNHLAKGILNSALGEMTISTEAHTQESSSLKGKKNRVYSKGNETLRFKGEDIIYTSHNKQKQYEKITVGQAQILCDGFIKRLSFSKTFNQGEREVKEKEGGIELTYYARFEHLPLFNSYLRFWVTDRGIEEAIIHVAQVDANKEVQTKKNIYPIDLVLFGIEEEIPIAFNKDNPIYITDISLGYYTLTTEGMRILAEEIIPTYKITIEGLKEPLFVNAYTNKSIK</sequence>
<evidence type="ECO:0000313" key="2">
    <source>
        <dbReference type="Proteomes" id="UP000224460"/>
    </source>
</evidence>
<evidence type="ECO:0000313" key="1">
    <source>
        <dbReference type="EMBL" id="PHV70197.1"/>
    </source>
</evidence>
<organism evidence="1 2">
    <name type="scientific">Sporanaerobium hydrogeniformans</name>
    <dbReference type="NCBI Taxonomy" id="3072179"/>
    <lineage>
        <taxon>Bacteria</taxon>
        <taxon>Bacillati</taxon>
        <taxon>Bacillota</taxon>
        <taxon>Clostridia</taxon>
        <taxon>Lachnospirales</taxon>
        <taxon>Lachnospiraceae</taxon>
        <taxon>Sporanaerobium</taxon>
    </lineage>
</organism>
<dbReference type="Proteomes" id="UP000224460">
    <property type="component" value="Unassembled WGS sequence"/>
</dbReference>
<keyword evidence="2" id="KW-1185">Reference proteome</keyword>
<accession>A0AC61DAW0</accession>
<name>A0AC61DAW0_9FIRM</name>
<reference evidence="1" key="1">
    <citation type="submission" date="2017-10" db="EMBL/GenBank/DDBJ databases">
        <title>Genome sequence of cellulolytic Lachnospiraceae bacterium XHS1971 isolated from hotspring sediment.</title>
        <authorList>
            <person name="Vasudevan G."/>
            <person name="Joshi A.J."/>
            <person name="Hivarkar S."/>
            <person name="Lanjekar V.B."/>
            <person name="Dhakephalkar P.K."/>
            <person name="Dagar S."/>
        </authorList>
    </citation>
    <scope>NUCLEOTIDE SEQUENCE</scope>
    <source>
        <strain evidence="1">XHS1971</strain>
    </source>
</reference>
<protein>
    <submittedName>
        <fullName evidence="1">Uncharacterized protein</fullName>
    </submittedName>
</protein>